<keyword evidence="6" id="KW-0238">DNA-binding</keyword>
<dbReference type="Gene3D" id="3.90.1680.10">
    <property type="entry name" value="SOS response associated peptidase-like"/>
    <property type="match status" value="1"/>
</dbReference>
<dbReference type="PANTHER" id="PTHR13604">
    <property type="entry name" value="DC12-RELATED"/>
    <property type="match status" value="1"/>
</dbReference>
<keyword evidence="3" id="KW-0227">DNA damage</keyword>
<accession>A0A6J6T3F2</accession>
<keyword evidence="4" id="KW-0378">Hydrolase</keyword>
<keyword evidence="7" id="KW-0456">Lyase</keyword>
<dbReference type="GO" id="GO:0016829">
    <property type="term" value="F:lyase activity"/>
    <property type="evidence" value="ECO:0007669"/>
    <property type="project" value="UniProtKB-KW"/>
</dbReference>
<evidence type="ECO:0000256" key="4">
    <source>
        <dbReference type="ARBA" id="ARBA00022801"/>
    </source>
</evidence>
<comment type="similarity">
    <text evidence="1">Belongs to the SOS response-associated peptidase family.</text>
</comment>
<dbReference type="Pfam" id="PF02586">
    <property type="entry name" value="SRAP"/>
    <property type="match status" value="1"/>
</dbReference>
<keyword evidence="2" id="KW-0645">Protease</keyword>
<dbReference type="GO" id="GO:0006508">
    <property type="term" value="P:proteolysis"/>
    <property type="evidence" value="ECO:0007669"/>
    <property type="project" value="UniProtKB-KW"/>
</dbReference>
<dbReference type="PANTHER" id="PTHR13604:SF0">
    <property type="entry name" value="ABASIC SITE PROCESSING PROTEIN HMCES"/>
    <property type="match status" value="1"/>
</dbReference>
<evidence type="ECO:0000256" key="3">
    <source>
        <dbReference type="ARBA" id="ARBA00022763"/>
    </source>
</evidence>
<name>A0A6J6T3F2_9ZZZZ</name>
<evidence type="ECO:0000313" key="8">
    <source>
        <dbReference type="EMBL" id="CAB4741485.1"/>
    </source>
</evidence>
<evidence type="ECO:0000256" key="2">
    <source>
        <dbReference type="ARBA" id="ARBA00022670"/>
    </source>
</evidence>
<evidence type="ECO:0000256" key="6">
    <source>
        <dbReference type="ARBA" id="ARBA00023125"/>
    </source>
</evidence>
<organism evidence="8">
    <name type="scientific">freshwater metagenome</name>
    <dbReference type="NCBI Taxonomy" id="449393"/>
    <lineage>
        <taxon>unclassified sequences</taxon>
        <taxon>metagenomes</taxon>
        <taxon>ecological metagenomes</taxon>
    </lineage>
</organism>
<gene>
    <name evidence="8" type="ORF">UFOPK2788_00804</name>
</gene>
<dbReference type="GO" id="GO:0106300">
    <property type="term" value="P:protein-DNA covalent cross-linking repair"/>
    <property type="evidence" value="ECO:0007669"/>
    <property type="project" value="InterPro"/>
</dbReference>
<dbReference type="EMBL" id="CAEZYV010000127">
    <property type="protein sequence ID" value="CAB4741485.1"/>
    <property type="molecule type" value="Genomic_DNA"/>
</dbReference>
<protein>
    <submittedName>
        <fullName evidence="8">Unannotated protein</fullName>
    </submittedName>
</protein>
<dbReference type="AlphaFoldDB" id="A0A6J6T3F2"/>
<proteinExistence type="inferred from homology"/>
<keyword evidence="5" id="KW-0190">Covalent protein-DNA linkage</keyword>
<dbReference type="InterPro" id="IPR003738">
    <property type="entry name" value="SRAP"/>
</dbReference>
<evidence type="ECO:0000256" key="1">
    <source>
        <dbReference type="ARBA" id="ARBA00008136"/>
    </source>
</evidence>
<dbReference type="GO" id="GO:0008233">
    <property type="term" value="F:peptidase activity"/>
    <property type="evidence" value="ECO:0007669"/>
    <property type="project" value="UniProtKB-KW"/>
</dbReference>
<dbReference type="SUPFAM" id="SSF143081">
    <property type="entry name" value="BB1717-like"/>
    <property type="match status" value="1"/>
</dbReference>
<sequence>MCGRYALVKSAGELIEEFEITTGAKPAALPADWNIAPTRDIYIVRDAAENNSARELVTVSWGLIAPWSKDRIEAVRSQSQAINARTETVHEKPTFRSAFKSRRCLIPATGYYEWATELGKYESKQPFYIHSKFENKSLAFAGIYDRWVDEKGAVIESAAIITRPAVDFLATIHHRMPTFLPQDRWDEWLDPKQNSVEEVKALMELSDPTFGLAAHPVSTRVNAVRNNGAELIAEIDVSEPGTLF</sequence>
<dbReference type="InterPro" id="IPR036590">
    <property type="entry name" value="SRAP-like"/>
</dbReference>
<evidence type="ECO:0000256" key="7">
    <source>
        <dbReference type="ARBA" id="ARBA00023239"/>
    </source>
</evidence>
<reference evidence="8" key="1">
    <citation type="submission" date="2020-05" db="EMBL/GenBank/DDBJ databases">
        <authorList>
            <person name="Chiriac C."/>
            <person name="Salcher M."/>
            <person name="Ghai R."/>
            <person name="Kavagutti S V."/>
        </authorList>
    </citation>
    <scope>NUCLEOTIDE SEQUENCE</scope>
</reference>
<evidence type="ECO:0000256" key="5">
    <source>
        <dbReference type="ARBA" id="ARBA00023124"/>
    </source>
</evidence>
<dbReference type="GO" id="GO:0003697">
    <property type="term" value="F:single-stranded DNA binding"/>
    <property type="evidence" value="ECO:0007669"/>
    <property type="project" value="InterPro"/>
</dbReference>